<dbReference type="OMA" id="ITHELWT"/>
<accession>A0A803PRT7</accession>
<dbReference type="Pfam" id="PF25597">
    <property type="entry name" value="SH3_retrovirus"/>
    <property type="match status" value="1"/>
</dbReference>
<dbReference type="Gramene" id="evm.model.05.767">
    <property type="protein sequence ID" value="cds.evm.model.05.767"/>
    <property type="gene ID" value="evm.TU.05.767"/>
</dbReference>
<feature type="domain" description="Retroviral polymerase SH3-like" evidence="3">
    <location>
        <begin position="332"/>
        <end position="390"/>
    </location>
</feature>
<evidence type="ECO:0000259" key="3">
    <source>
        <dbReference type="Pfam" id="PF25597"/>
    </source>
</evidence>
<dbReference type="Pfam" id="PF14244">
    <property type="entry name" value="Retrotran_gag_3"/>
    <property type="match status" value="1"/>
</dbReference>
<feature type="region of interest" description="Disordered" evidence="1">
    <location>
        <begin position="1"/>
        <end position="32"/>
    </location>
</feature>
<reference evidence="4" key="2">
    <citation type="submission" date="2021-03" db="UniProtKB">
        <authorList>
            <consortium name="EnsemblPlants"/>
        </authorList>
    </citation>
    <scope>IDENTIFICATION</scope>
</reference>
<feature type="domain" description="Retrotransposon Copia-like N-terminal" evidence="2">
    <location>
        <begin position="45"/>
        <end position="92"/>
    </location>
</feature>
<dbReference type="SUPFAM" id="SSF56672">
    <property type="entry name" value="DNA/RNA polymerases"/>
    <property type="match status" value="1"/>
</dbReference>
<dbReference type="AlphaFoldDB" id="A0A803PRT7"/>
<organism evidence="4 5">
    <name type="scientific">Cannabis sativa</name>
    <name type="common">Hemp</name>
    <name type="synonym">Marijuana</name>
    <dbReference type="NCBI Taxonomy" id="3483"/>
    <lineage>
        <taxon>Eukaryota</taxon>
        <taxon>Viridiplantae</taxon>
        <taxon>Streptophyta</taxon>
        <taxon>Embryophyta</taxon>
        <taxon>Tracheophyta</taxon>
        <taxon>Spermatophyta</taxon>
        <taxon>Magnoliopsida</taxon>
        <taxon>eudicotyledons</taxon>
        <taxon>Gunneridae</taxon>
        <taxon>Pentapetalae</taxon>
        <taxon>rosids</taxon>
        <taxon>fabids</taxon>
        <taxon>Rosales</taxon>
        <taxon>Cannabaceae</taxon>
        <taxon>Cannabis</taxon>
    </lineage>
</organism>
<dbReference type="InterPro" id="IPR057670">
    <property type="entry name" value="SH3_retrovirus"/>
</dbReference>
<dbReference type="InterPro" id="IPR029472">
    <property type="entry name" value="Copia-like_N"/>
</dbReference>
<dbReference type="PANTHER" id="PTHR37610">
    <property type="entry name" value="CCHC-TYPE DOMAIN-CONTAINING PROTEIN"/>
    <property type="match status" value="1"/>
</dbReference>
<feature type="compositionally biased region" description="Polar residues" evidence="1">
    <location>
        <begin position="16"/>
        <end position="27"/>
    </location>
</feature>
<evidence type="ECO:0008006" key="6">
    <source>
        <dbReference type="Google" id="ProtNLM"/>
    </source>
</evidence>
<evidence type="ECO:0000256" key="1">
    <source>
        <dbReference type="SAM" id="MobiDB-lite"/>
    </source>
</evidence>
<evidence type="ECO:0000313" key="4">
    <source>
        <dbReference type="EnsemblPlants" id="cds.evm.model.05.767"/>
    </source>
</evidence>
<dbReference type="EMBL" id="UZAU01000454">
    <property type="status" value="NOT_ANNOTATED_CDS"/>
    <property type="molecule type" value="Genomic_DNA"/>
</dbReference>
<dbReference type="PANTHER" id="PTHR37610:SF97">
    <property type="entry name" value="RETROTRANSPOSON GAG DOMAIN-CONTAINING PROTEIN"/>
    <property type="match status" value="1"/>
</dbReference>
<dbReference type="EnsemblPlants" id="evm.model.05.767">
    <property type="protein sequence ID" value="cds.evm.model.05.767"/>
    <property type="gene ID" value="evm.TU.05.767"/>
</dbReference>
<keyword evidence="5" id="KW-1185">Reference proteome</keyword>
<evidence type="ECO:0000259" key="2">
    <source>
        <dbReference type="Pfam" id="PF14244"/>
    </source>
</evidence>
<sequence length="581" mass="64710">MVQTRSGAVIEEGQHSSDQPGNNQTHDQVSRGYKDEARNPYYLSSSDHPSSTLVPKILTGGENYNSWKRAMSVALLARNKMKFVNGQLPEPAPDHEDYDAWNRCNSLVISWIFHVVSSDIGDSIMYMDNAATIWAELHERFQQNNGPRVFEVKRALQVLVQGSANIQVGLNESYSAARSQILMQDPIPNINKVYATLIQEERQRGLNNASAENSESGQFTGSSQFGRSKMVCTHCGMTGHTIAKCYKIHGYPPGHKFHGRGKPQASKTAANSIEASVDNNGDNKGFNSIMTAGLTTAQCQSIIQLLANRIQENSTNVSTPEIQPPLVSHLSAYASTLPSHRNKFSPRAIACVFLGYHNCMKAYRLLDLHTNRIFMSRDVQFYETTFPYTSGFTHSALDHSLFIQHSSSHFMALLVYVDDVIIASNDLAAIQSLTVRLNGRFKLKDLGSLRYFLGIEVARTNEGIFISQRPHALQILEDFGKLGAKPVTTPMEPNEKLHQESGELLDSSQSYRKIIGKLQYLTITRPDLSYSVNKLKNDVQLKAYTDADWGACQDSRRSTTGYCVFIGKSLISWKSHGNNSL</sequence>
<dbReference type="InterPro" id="IPR043502">
    <property type="entry name" value="DNA/RNA_pol_sf"/>
</dbReference>
<dbReference type="Proteomes" id="UP000596661">
    <property type="component" value="Chromosome 5"/>
</dbReference>
<reference evidence="4" key="1">
    <citation type="submission" date="2018-11" db="EMBL/GenBank/DDBJ databases">
        <authorList>
            <person name="Grassa J C."/>
        </authorList>
    </citation>
    <scope>NUCLEOTIDE SEQUENCE [LARGE SCALE GENOMIC DNA]</scope>
</reference>
<evidence type="ECO:0000313" key="5">
    <source>
        <dbReference type="Proteomes" id="UP000596661"/>
    </source>
</evidence>
<proteinExistence type="predicted"/>
<name>A0A803PRT7_CANSA</name>
<protein>
    <recommendedName>
        <fullName evidence="6">Polyprotein</fullName>
    </recommendedName>
</protein>